<dbReference type="AlphaFoldDB" id="A0A820N1R1"/>
<dbReference type="SUPFAM" id="SSF74788">
    <property type="entry name" value="Cullin repeat-like"/>
    <property type="match status" value="1"/>
</dbReference>
<dbReference type="Gene3D" id="1.20.1310.10">
    <property type="entry name" value="Cullin Repeats"/>
    <property type="match status" value="1"/>
</dbReference>
<dbReference type="EMBL" id="CAJOAZ010024066">
    <property type="protein sequence ID" value="CAF4381110.1"/>
    <property type="molecule type" value="Genomic_DNA"/>
</dbReference>
<dbReference type="GO" id="GO:0031625">
    <property type="term" value="F:ubiquitin protein ligase binding"/>
    <property type="evidence" value="ECO:0007669"/>
    <property type="project" value="InterPro"/>
</dbReference>
<organism evidence="3 4">
    <name type="scientific">Adineta steineri</name>
    <dbReference type="NCBI Taxonomy" id="433720"/>
    <lineage>
        <taxon>Eukaryota</taxon>
        <taxon>Metazoa</taxon>
        <taxon>Spiralia</taxon>
        <taxon>Gnathifera</taxon>
        <taxon>Rotifera</taxon>
        <taxon>Eurotatoria</taxon>
        <taxon>Bdelloidea</taxon>
        <taxon>Adinetida</taxon>
        <taxon>Adinetidae</taxon>
        <taxon>Adineta</taxon>
    </lineage>
</organism>
<dbReference type="InterPro" id="IPR001373">
    <property type="entry name" value="Cullin_N"/>
</dbReference>
<sequence>MDNTIYTESFQDKFLQTTEDFYRSQEFPSIESNNKMLEYLKLVAEYFDYEINQAKTYLPEQKSTLTTLIVLLETIFFPTDIFNIIVEKLQLLVSDENNYHELAVLFEPIRKLPKLKNELLKLIEIHVNQKAI</sequence>
<gene>
    <name evidence="3" type="ORF">OXD698_LOCUS50382</name>
</gene>
<dbReference type="Proteomes" id="UP000663844">
    <property type="component" value="Unassembled WGS sequence"/>
</dbReference>
<accession>A0A820N1R1</accession>
<dbReference type="GO" id="GO:0006511">
    <property type="term" value="P:ubiquitin-dependent protein catabolic process"/>
    <property type="evidence" value="ECO:0007669"/>
    <property type="project" value="InterPro"/>
</dbReference>
<dbReference type="InterPro" id="IPR016159">
    <property type="entry name" value="Cullin_repeat-like_dom_sf"/>
</dbReference>
<evidence type="ECO:0000259" key="2">
    <source>
        <dbReference type="Pfam" id="PF00888"/>
    </source>
</evidence>
<comment type="similarity">
    <text evidence="1">Belongs to the cullin family.</text>
</comment>
<feature type="domain" description="Cullin N-terminal" evidence="2">
    <location>
        <begin position="3"/>
        <end position="129"/>
    </location>
</feature>
<feature type="non-terminal residue" evidence="3">
    <location>
        <position position="1"/>
    </location>
</feature>
<evidence type="ECO:0000313" key="4">
    <source>
        <dbReference type="Proteomes" id="UP000663844"/>
    </source>
</evidence>
<comment type="caution">
    <text evidence="3">The sequence shown here is derived from an EMBL/GenBank/DDBJ whole genome shotgun (WGS) entry which is preliminary data.</text>
</comment>
<reference evidence="3" key="1">
    <citation type="submission" date="2021-02" db="EMBL/GenBank/DDBJ databases">
        <authorList>
            <person name="Nowell W R."/>
        </authorList>
    </citation>
    <scope>NUCLEOTIDE SEQUENCE</scope>
</reference>
<dbReference type="Pfam" id="PF00888">
    <property type="entry name" value="Cullin"/>
    <property type="match status" value="1"/>
</dbReference>
<proteinExistence type="inferred from homology"/>
<evidence type="ECO:0000313" key="3">
    <source>
        <dbReference type="EMBL" id="CAF4381110.1"/>
    </source>
</evidence>
<name>A0A820N1R1_9BILA</name>
<evidence type="ECO:0000256" key="1">
    <source>
        <dbReference type="ARBA" id="ARBA00006019"/>
    </source>
</evidence>
<protein>
    <recommendedName>
        <fullName evidence="2">Cullin N-terminal domain-containing protein</fullName>
    </recommendedName>
</protein>